<dbReference type="Proteomes" id="UP001153076">
    <property type="component" value="Unassembled WGS sequence"/>
</dbReference>
<proteinExistence type="predicted"/>
<feature type="region of interest" description="Disordered" evidence="1">
    <location>
        <begin position="41"/>
        <end position="67"/>
    </location>
</feature>
<protein>
    <submittedName>
        <fullName evidence="2">Uncharacterized protein</fullName>
    </submittedName>
</protein>
<dbReference type="EMBL" id="JAKOGI010000014">
    <property type="protein sequence ID" value="KAJ8450537.1"/>
    <property type="molecule type" value="Genomic_DNA"/>
</dbReference>
<sequence>MEAVSSMRSLPTFDCLPWETSHPTGTLLVVRQSKEVCEIVRPEKSRRSRERNHERSTGGNAQQTIQARQATSRWACELCDCAHTPITAAPKPHNGHKCGEYHEQNRYTTTECRELKKGLHELAEKGEDPDPFVRPATWPAKNLRRRNAPPR</sequence>
<comment type="caution">
    <text evidence="2">The sequence shown here is derived from an EMBL/GenBank/DDBJ whole genome shotgun (WGS) entry which is preliminary data.</text>
</comment>
<reference evidence="2" key="1">
    <citation type="submission" date="2022-04" db="EMBL/GenBank/DDBJ databases">
        <title>Carnegiea gigantea Genome sequencing and assembly v2.</title>
        <authorList>
            <person name="Copetti D."/>
            <person name="Sanderson M.J."/>
            <person name="Burquez A."/>
            <person name="Wojciechowski M.F."/>
        </authorList>
    </citation>
    <scope>NUCLEOTIDE SEQUENCE</scope>
    <source>
        <strain evidence="2">SGP5-SGP5p</strain>
        <tissue evidence="2">Aerial part</tissue>
    </source>
</reference>
<keyword evidence="3" id="KW-1185">Reference proteome</keyword>
<dbReference type="AlphaFoldDB" id="A0A9Q1QQ80"/>
<evidence type="ECO:0000256" key="1">
    <source>
        <dbReference type="SAM" id="MobiDB-lite"/>
    </source>
</evidence>
<evidence type="ECO:0000313" key="2">
    <source>
        <dbReference type="EMBL" id="KAJ8450537.1"/>
    </source>
</evidence>
<feature type="region of interest" description="Disordered" evidence="1">
    <location>
        <begin position="122"/>
        <end position="151"/>
    </location>
</feature>
<feature type="compositionally biased region" description="Basic residues" evidence="1">
    <location>
        <begin position="142"/>
        <end position="151"/>
    </location>
</feature>
<evidence type="ECO:0000313" key="3">
    <source>
        <dbReference type="Proteomes" id="UP001153076"/>
    </source>
</evidence>
<gene>
    <name evidence="2" type="ORF">Cgig2_020174</name>
</gene>
<accession>A0A9Q1QQ80</accession>
<feature type="compositionally biased region" description="Basic and acidic residues" evidence="1">
    <location>
        <begin position="41"/>
        <end position="56"/>
    </location>
</feature>
<organism evidence="2 3">
    <name type="scientific">Carnegiea gigantea</name>
    <dbReference type="NCBI Taxonomy" id="171969"/>
    <lineage>
        <taxon>Eukaryota</taxon>
        <taxon>Viridiplantae</taxon>
        <taxon>Streptophyta</taxon>
        <taxon>Embryophyta</taxon>
        <taxon>Tracheophyta</taxon>
        <taxon>Spermatophyta</taxon>
        <taxon>Magnoliopsida</taxon>
        <taxon>eudicotyledons</taxon>
        <taxon>Gunneridae</taxon>
        <taxon>Pentapetalae</taxon>
        <taxon>Caryophyllales</taxon>
        <taxon>Cactineae</taxon>
        <taxon>Cactaceae</taxon>
        <taxon>Cactoideae</taxon>
        <taxon>Echinocereeae</taxon>
        <taxon>Carnegiea</taxon>
    </lineage>
</organism>
<feature type="compositionally biased region" description="Polar residues" evidence="1">
    <location>
        <begin position="57"/>
        <end position="67"/>
    </location>
</feature>
<dbReference type="OrthoDB" id="1752268at2759"/>
<name>A0A9Q1QQ80_9CARY</name>